<name>X6NNB8_RETFI</name>
<feature type="domain" description="Serine aminopeptidase S33" evidence="1">
    <location>
        <begin position="120"/>
        <end position="292"/>
    </location>
</feature>
<evidence type="ECO:0000259" key="1">
    <source>
        <dbReference type="Pfam" id="PF12146"/>
    </source>
</evidence>
<organism evidence="2 3">
    <name type="scientific">Reticulomyxa filosa</name>
    <dbReference type="NCBI Taxonomy" id="46433"/>
    <lineage>
        <taxon>Eukaryota</taxon>
        <taxon>Sar</taxon>
        <taxon>Rhizaria</taxon>
        <taxon>Retaria</taxon>
        <taxon>Foraminifera</taxon>
        <taxon>Monothalamids</taxon>
        <taxon>Reticulomyxidae</taxon>
        <taxon>Reticulomyxa</taxon>
    </lineage>
</organism>
<gene>
    <name evidence="2" type="ORF">RFI_09719</name>
</gene>
<dbReference type="OrthoDB" id="2498029at2759"/>
<evidence type="ECO:0000313" key="3">
    <source>
        <dbReference type="Proteomes" id="UP000023152"/>
    </source>
</evidence>
<keyword evidence="3" id="KW-1185">Reference proteome</keyword>
<dbReference type="Proteomes" id="UP000023152">
    <property type="component" value="Unassembled WGS sequence"/>
</dbReference>
<feature type="non-terminal residue" evidence="2">
    <location>
        <position position="292"/>
    </location>
</feature>
<dbReference type="EMBL" id="ASPP01007273">
    <property type="protein sequence ID" value="ETO27413.1"/>
    <property type="molecule type" value="Genomic_DNA"/>
</dbReference>
<reference evidence="2 3" key="1">
    <citation type="journal article" date="2013" name="Curr. Biol.">
        <title>The Genome of the Foraminiferan Reticulomyxa filosa.</title>
        <authorList>
            <person name="Glockner G."/>
            <person name="Hulsmann N."/>
            <person name="Schleicher M."/>
            <person name="Noegel A.A."/>
            <person name="Eichinger L."/>
            <person name="Gallinger C."/>
            <person name="Pawlowski J."/>
            <person name="Sierra R."/>
            <person name="Euteneuer U."/>
            <person name="Pillet L."/>
            <person name="Moustafa A."/>
            <person name="Platzer M."/>
            <person name="Groth M."/>
            <person name="Szafranski K."/>
            <person name="Schliwa M."/>
        </authorList>
    </citation>
    <scope>NUCLEOTIDE SEQUENCE [LARGE SCALE GENOMIC DNA]</scope>
</reference>
<dbReference type="Pfam" id="PF12146">
    <property type="entry name" value="Hydrolase_4"/>
    <property type="match status" value="1"/>
</dbReference>
<dbReference type="SUPFAM" id="SSF53474">
    <property type="entry name" value="alpha/beta-Hydrolases"/>
    <property type="match status" value="1"/>
</dbReference>
<protein>
    <recommendedName>
        <fullName evidence="1">Serine aminopeptidase S33 domain-containing protein</fullName>
    </recommendedName>
</protein>
<dbReference type="Gene3D" id="3.40.50.1820">
    <property type="entry name" value="alpha/beta hydrolase"/>
    <property type="match status" value="1"/>
</dbReference>
<comment type="caution">
    <text evidence="2">The sequence shown here is derived from an EMBL/GenBank/DDBJ whole genome shotgun (WGS) entry which is preliminary data.</text>
</comment>
<dbReference type="AlphaFoldDB" id="X6NNB8"/>
<sequence>MFEFVVSLISAFFFKLFKNCPSAKEQKKKKAVESLQVMTQGRRRLLNEKLKNKEYDDVECLRAYVEIPDGRLIFTTCWAPKSQGGHKKKKKKILSEIPSLNNYKKKKKIKDCNKGIDIKMGYVVFSWDNLGQGRSDGLWNYVDNWPAFLNNAAFAIRTLALGTYCKRYNIKSPSQCILAGQSMGGAYTVELSKKMKDEFAGMVLIAPMCRIDDNNCITPCCPAANLTPTADINAWLTSDSEVRQQVDAHPLLYDRNPRLQTGMQLFGATITIGEELDKVSLPFLILHGTGDK</sequence>
<accession>X6NNB8</accession>
<evidence type="ECO:0000313" key="2">
    <source>
        <dbReference type="EMBL" id="ETO27413.1"/>
    </source>
</evidence>
<dbReference type="InterPro" id="IPR029058">
    <property type="entry name" value="AB_hydrolase_fold"/>
</dbReference>
<dbReference type="InterPro" id="IPR051044">
    <property type="entry name" value="MAG_DAG_Lipase"/>
</dbReference>
<proteinExistence type="predicted"/>
<dbReference type="InterPro" id="IPR022742">
    <property type="entry name" value="Hydrolase_4"/>
</dbReference>
<dbReference type="PANTHER" id="PTHR11614">
    <property type="entry name" value="PHOSPHOLIPASE-RELATED"/>
    <property type="match status" value="1"/>
</dbReference>